<evidence type="ECO:0000256" key="4">
    <source>
        <dbReference type="ARBA" id="ARBA00022833"/>
    </source>
</evidence>
<feature type="domain" description="Metallo-beta-lactamase" evidence="5">
    <location>
        <begin position="12"/>
        <end position="189"/>
    </location>
</feature>
<name>A0A538TM54_UNCEI</name>
<sequence length="213" mass="23080">MRVERFQVGPLDNNLYLLTTAGSRDAVVVDPSIESETVLDTIRSRGLVVKRILLTHAHIDHILMVKPFSAATGAPVWLHADDRAYYERGKEQAASMGLAWPGSAPIAHWITDGEDVGIPGIEIRAMHTPGHSKGSVTFATPEGLISGDVLFRDSIGRTDLPGGDFDTLVRTIREKLFVHPADTTVYPGHGPVTTIGHEMESNPFVGARALKQA</sequence>
<dbReference type="Gene3D" id="3.60.15.10">
    <property type="entry name" value="Ribonuclease Z/Hydroxyacylglutathione hydrolase-like"/>
    <property type="match status" value="1"/>
</dbReference>
<protein>
    <submittedName>
        <fullName evidence="6">MBL fold metallo-hydrolase</fullName>
    </submittedName>
</protein>
<organism evidence="6 7">
    <name type="scientific">Eiseniibacteriota bacterium</name>
    <dbReference type="NCBI Taxonomy" id="2212470"/>
    <lineage>
        <taxon>Bacteria</taxon>
        <taxon>Candidatus Eiseniibacteriota</taxon>
    </lineage>
</organism>
<gene>
    <name evidence="6" type="ORF">E6K79_06635</name>
</gene>
<proteinExistence type="predicted"/>
<accession>A0A538TM54</accession>
<reference evidence="6 7" key="1">
    <citation type="journal article" date="2019" name="Nat. Microbiol.">
        <title>Mediterranean grassland soil C-N compound turnover is dependent on rainfall and depth, and is mediated by genomically divergent microorganisms.</title>
        <authorList>
            <person name="Diamond S."/>
            <person name="Andeer P.F."/>
            <person name="Li Z."/>
            <person name="Crits-Christoph A."/>
            <person name="Burstein D."/>
            <person name="Anantharaman K."/>
            <person name="Lane K.R."/>
            <person name="Thomas B.C."/>
            <person name="Pan C."/>
            <person name="Northen T.R."/>
            <person name="Banfield J.F."/>
        </authorList>
    </citation>
    <scope>NUCLEOTIDE SEQUENCE [LARGE SCALE GENOMIC DNA]</scope>
    <source>
        <strain evidence="6">WS_9</strain>
    </source>
</reference>
<keyword evidence="4" id="KW-0862">Zinc</keyword>
<comment type="cofactor">
    <cofactor evidence="1">
        <name>Zn(2+)</name>
        <dbReference type="ChEBI" id="CHEBI:29105"/>
    </cofactor>
</comment>
<dbReference type="Proteomes" id="UP000317691">
    <property type="component" value="Unassembled WGS sequence"/>
</dbReference>
<keyword evidence="3 6" id="KW-0378">Hydrolase</keyword>
<comment type="caution">
    <text evidence="6">The sequence shown here is derived from an EMBL/GenBank/DDBJ whole genome shotgun (WGS) entry which is preliminary data.</text>
</comment>
<dbReference type="SMART" id="SM00849">
    <property type="entry name" value="Lactamase_B"/>
    <property type="match status" value="1"/>
</dbReference>
<keyword evidence="2" id="KW-0479">Metal-binding</keyword>
<dbReference type="InterPro" id="IPR051453">
    <property type="entry name" value="MBL_Glyoxalase_II"/>
</dbReference>
<evidence type="ECO:0000256" key="1">
    <source>
        <dbReference type="ARBA" id="ARBA00001947"/>
    </source>
</evidence>
<evidence type="ECO:0000313" key="7">
    <source>
        <dbReference type="Proteomes" id="UP000317691"/>
    </source>
</evidence>
<dbReference type="AlphaFoldDB" id="A0A538TM54"/>
<dbReference type="SUPFAM" id="SSF56281">
    <property type="entry name" value="Metallo-hydrolase/oxidoreductase"/>
    <property type="match status" value="1"/>
</dbReference>
<dbReference type="InterPro" id="IPR036866">
    <property type="entry name" value="RibonucZ/Hydroxyglut_hydro"/>
</dbReference>
<dbReference type="PANTHER" id="PTHR46233">
    <property type="entry name" value="HYDROXYACYLGLUTATHIONE HYDROLASE GLOC"/>
    <property type="match status" value="1"/>
</dbReference>
<evidence type="ECO:0000256" key="3">
    <source>
        <dbReference type="ARBA" id="ARBA00022801"/>
    </source>
</evidence>
<dbReference type="Pfam" id="PF00753">
    <property type="entry name" value="Lactamase_B"/>
    <property type="match status" value="1"/>
</dbReference>
<dbReference type="InterPro" id="IPR001279">
    <property type="entry name" value="Metallo-B-lactamas"/>
</dbReference>
<dbReference type="GO" id="GO:0046872">
    <property type="term" value="F:metal ion binding"/>
    <property type="evidence" value="ECO:0007669"/>
    <property type="project" value="UniProtKB-KW"/>
</dbReference>
<dbReference type="EMBL" id="VBOZ01000017">
    <property type="protein sequence ID" value="TMQ64709.1"/>
    <property type="molecule type" value="Genomic_DNA"/>
</dbReference>
<evidence type="ECO:0000256" key="2">
    <source>
        <dbReference type="ARBA" id="ARBA00022723"/>
    </source>
</evidence>
<evidence type="ECO:0000313" key="6">
    <source>
        <dbReference type="EMBL" id="TMQ64709.1"/>
    </source>
</evidence>
<dbReference type="GO" id="GO:0016787">
    <property type="term" value="F:hydrolase activity"/>
    <property type="evidence" value="ECO:0007669"/>
    <property type="project" value="UniProtKB-KW"/>
</dbReference>
<dbReference type="PANTHER" id="PTHR46233:SF3">
    <property type="entry name" value="HYDROXYACYLGLUTATHIONE HYDROLASE GLOC"/>
    <property type="match status" value="1"/>
</dbReference>
<evidence type="ECO:0000259" key="5">
    <source>
        <dbReference type="SMART" id="SM00849"/>
    </source>
</evidence>